<dbReference type="InterPro" id="IPR027474">
    <property type="entry name" value="L-asparaginase_N"/>
</dbReference>
<dbReference type="GO" id="GO:0006528">
    <property type="term" value="P:asparagine metabolic process"/>
    <property type="evidence" value="ECO:0007669"/>
    <property type="project" value="InterPro"/>
</dbReference>
<dbReference type="EMBL" id="VLKU01000003">
    <property type="protein sequence ID" value="TWI35809.1"/>
    <property type="molecule type" value="Genomic_DNA"/>
</dbReference>
<dbReference type="PROSITE" id="PS51732">
    <property type="entry name" value="ASN_GLN_ASE_3"/>
    <property type="match status" value="1"/>
</dbReference>
<dbReference type="Gene3D" id="3.40.50.40">
    <property type="match status" value="1"/>
</dbReference>
<feature type="domain" description="Asparaginase/glutaminase C-terminal" evidence="5">
    <location>
        <begin position="150"/>
        <end position="258"/>
    </location>
</feature>
<dbReference type="SUPFAM" id="SSF53774">
    <property type="entry name" value="Glutaminase/Asparaginase"/>
    <property type="match status" value="1"/>
</dbReference>
<reference evidence="6 7" key="1">
    <citation type="journal article" date="2015" name="Stand. Genomic Sci.">
        <title>Genomic Encyclopedia of Bacterial and Archaeal Type Strains, Phase III: the genomes of soil and plant-associated and newly described type strains.</title>
        <authorList>
            <person name="Whitman W.B."/>
            <person name="Woyke T."/>
            <person name="Klenk H.P."/>
            <person name="Zhou Y."/>
            <person name="Lilburn T.G."/>
            <person name="Beck B.J."/>
            <person name="De Vos P."/>
            <person name="Vandamme P."/>
            <person name="Eisen J.A."/>
            <person name="Garrity G."/>
            <person name="Hugenholtz P."/>
            <person name="Kyrpides N.C."/>
        </authorList>
    </citation>
    <scope>NUCLEOTIDE SEQUENCE [LARGE SCALE GENOMIC DNA]</scope>
    <source>
        <strain evidence="6 7">CGMCC 1.5364</strain>
    </source>
</reference>
<dbReference type="CDD" id="cd08964">
    <property type="entry name" value="L-asparaginase_II"/>
    <property type="match status" value="1"/>
</dbReference>
<dbReference type="PRINTS" id="PR00139">
    <property type="entry name" value="ASNGLNASE"/>
</dbReference>
<dbReference type="PIRSF" id="PIRSF500176">
    <property type="entry name" value="L_ASNase"/>
    <property type="match status" value="1"/>
</dbReference>
<proteinExistence type="inferred from homology"/>
<evidence type="ECO:0000259" key="4">
    <source>
        <dbReference type="Pfam" id="PF00710"/>
    </source>
</evidence>
<evidence type="ECO:0000313" key="6">
    <source>
        <dbReference type="EMBL" id="TWI35809.1"/>
    </source>
</evidence>
<evidence type="ECO:0000256" key="1">
    <source>
        <dbReference type="ARBA" id="ARBA00010518"/>
    </source>
</evidence>
<gene>
    <name evidence="6" type="ORF">IQ24_01167</name>
</gene>
<sequence>MLRIAHSVAEILADPQVDALVLTHGTDTLEETAYFLHLVLKTEKPVVIVGAMRPASALGADGPANLLTALRVAASPLARGLGVLVVSDGAIISARDLTKVTTAAIGALGTRLAGPLGEVSGDEVLIWHRPALRHTMTSAFDIAGISELPQVDILYDHQDARAALYDAAIAGGTQGLVVAAYGNGSLSPAAIEGAALAAATGIPFVRASRTGAGVVARKQTDAALGMVSALSLNPQKARILLLCALLQGQKGQALQQVFASY</sequence>
<dbReference type="InterPro" id="IPR027473">
    <property type="entry name" value="L-asparaginase_C"/>
</dbReference>
<dbReference type="PANTHER" id="PTHR11707:SF28">
    <property type="entry name" value="60 KDA LYSOPHOSPHOLIPASE"/>
    <property type="match status" value="1"/>
</dbReference>
<dbReference type="InterPro" id="IPR037152">
    <property type="entry name" value="L-asparaginase_N_sf"/>
</dbReference>
<dbReference type="PROSITE" id="PS00917">
    <property type="entry name" value="ASN_GLN_ASE_2"/>
    <property type="match status" value="1"/>
</dbReference>
<dbReference type="InterPro" id="IPR036152">
    <property type="entry name" value="Asp/glu_Ase-like_sf"/>
</dbReference>
<dbReference type="Gene3D" id="3.40.50.1170">
    <property type="entry name" value="L-asparaginase, N-terminal domain"/>
    <property type="match status" value="1"/>
</dbReference>
<dbReference type="SMART" id="SM00870">
    <property type="entry name" value="Asparaginase"/>
    <property type="match status" value="1"/>
</dbReference>
<dbReference type="InterPro" id="IPR006034">
    <property type="entry name" value="Asparaginase/glutaminase-like"/>
</dbReference>
<dbReference type="InterPro" id="IPR040919">
    <property type="entry name" value="Asparaginase_C"/>
</dbReference>
<feature type="domain" description="L-asparaginase N-terminal" evidence="4">
    <location>
        <begin position="1"/>
        <end position="127"/>
    </location>
</feature>
<dbReference type="PIRSF" id="PIRSF001220">
    <property type="entry name" value="L-ASNase_gatD"/>
    <property type="match status" value="1"/>
</dbReference>
<dbReference type="Pfam" id="PF00710">
    <property type="entry name" value="Asparaginase"/>
    <property type="match status" value="1"/>
</dbReference>
<keyword evidence="7" id="KW-1185">Reference proteome</keyword>
<name>A0A562NUG1_9RHOB</name>
<organism evidence="6 7">
    <name type="scientific">Paracoccus sulfuroxidans</name>
    <dbReference type="NCBI Taxonomy" id="384678"/>
    <lineage>
        <taxon>Bacteria</taxon>
        <taxon>Pseudomonadati</taxon>
        <taxon>Pseudomonadota</taxon>
        <taxon>Alphaproteobacteria</taxon>
        <taxon>Rhodobacterales</taxon>
        <taxon>Paracoccaceae</taxon>
        <taxon>Paracoccus</taxon>
    </lineage>
</organism>
<dbReference type="PANTHER" id="PTHR11707">
    <property type="entry name" value="L-ASPARAGINASE"/>
    <property type="match status" value="1"/>
</dbReference>
<evidence type="ECO:0000313" key="7">
    <source>
        <dbReference type="Proteomes" id="UP000316225"/>
    </source>
</evidence>
<accession>A0A562NUG1</accession>
<dbReference type="Pfam" id="PF17763">
    <property type="entry name" value="Asparaginase_C"/>
    <property type="match status" value="1"/>
</dbReference>
<dbReference type="GO" id="GO:0004067">
    <property type="term" value="F:asparaginase activity"/>
    <property type="evidence" value="ECO:0007669"/>
    <property type="project" value="UniProtKB-UniRule"/>
</dbReference>
<feature type="active site" evidence="3">
    <location>
        <position position="26"/>
    </location>
</feature>
<dbReference type="InterPro" id="IPR004550">
    <property type="entry name" value="AsnASE_II"/>
</dbReference>
<comment type="caution">
    <text evidence="6">The sequence shown here is derived from an EMBL/GenBank/DDBJ whole genome shotgun (WGS) entry which is preliminary data.</text>
</comment>
<comment type="similarity">
    <text evidence="1">Belongs to the asparaginase 1 family.</text>
</comment>
<keyword evidence="2" id="KW-0378">Hydrolase</keyword>
<dbReference type="AlphaFoldDB" id="A0A562NUG1"/>
<dbReference type="InterPro" id="IPR027475">
    <property type="entry name" value="Asparaginase/glutaminase_AS2"/>
</dbReference>
<protein>
    <submittedName>
        <fullName evidence="6">L-asparaginase</fullName>
    </submittedName>
</protein>
<dbReference type="Proteomes" id="UP000316225">
    <property type="component" value="Unassembled WGS sequence"/>
</dbReference>
<evidence type="ECO:0000259" key="5">
    <source>
        <dbReference type="Pfam" id="PF17763"/>
    </source>
</evidence>
<evidence type="ECO:0000256" key="2">
    <source>
        <dbReference type="ARBA" id="ARBA00022801"/>
    </source>
</evidence>
<evidence type="ECO:0000256" key="3">
    <source>
        <dbReference type="PROSITE-ProRule" id="PRU10100"/>
    </source>
</evidence>